<organism evidence="2 3">
    <name type="scientific">Streptomyces tropicalis</name>
    <dbReference type="NCBI Taxonomy" id="3034234"/>
    <lineage>
        <taxon>Bacteria</taxon>
        <taxon>Bacillati</taxon>
        <taxon>Actinomycetota</taxon>
        <taxon>Actinomycetes</taxon>
        <taxon>Kitasatosporales</taxon>
        <taxon>Streptomycetaceae</taxon>
        <taxon>Streptomyces</taxon>
    </lineage>
</organism>
<dbReference type="EMBL" id="JARJBB010000004">
    <property type="protein sequence ID" value="MDF3298981.1"/>
    <property type="molecule type" value="Genomic_DNA"/>
</dbReference>
<comment type="caution">
    <text evidence="2">The sequence shown here is derived from an EMBL/GenBank/DDBJ whole genome shotgun (WGS) entry which is preliminary data.</text>
</comment>
<reference evidence="2 3" key="1">
    <citation type="submission" date="2023-03" db="EMBL/GenBank/DDBJ databases">
        <title>Draft genome sequence of Streptomyces sp. K1PA1 isolated from peat swamp forest in Thailand.</title>
        <authorList>
            <person name="Klaysubun C."/>
            <person name="Duangmal K."/>
        </authorList>
    </citation>
    <scope>NUCLEOTIDE SEQUENCE [LARGE SCALE GENOMIC DNA]</scope>
    <source>
        <strain evidence="2 3">K1PA1</strain>
    </source>
</reference>
<name>A0ABT6A2V4_9ACTN</name>
<evidence type="ECO:0000313" key="2">
    <source>
        <dbReference type="EMBL" id="MDF3298981.1"/>
    </source>
</evidence>
<evidence type="ECO:0000256" key="1">
    <source>
        <dbReference type="SAM" id="MobiDB-lite"/>
    </source>
</evidence>
<evidence type="ECO:0000313" key="3">
    <source>
        <dbReference type="Proteomes" id="UP001221150"/>
    </source>
</evidence>
<accession>A0ABT6A2V4</accession>
<feature type="region of interest" description="Disordered" evidence="1">
    <location>
        <begin position="68"/>
        <end position="97"/>
    </location>
</feature>
<evidence type="ECO:0008006" key="4">
    <source>
        <dbReference type="Google" id="ProtNLM"/>
    </source>
</evidence>
<gene>
    <name evidence="2" type="ORF">P3H78_10110</name>
</gene>
<protein>
    <recommendedName>
        <fullName evidence="4">WXG100 family type VII secretion target</fullName>
    </recommendedName>
</protein>
<dbReference type="Proteomes" id="UP001221150">
    <property type="component" value="Unassembled WGS sequence"/>
</dbReference>
<sequence>MSHTFEELVEKQRAAAAAHDRVVRLRGDYGPPAQERWTGTQTETYETAWRAWRDLARDLQAAVNEYAGEAGRQRTEVEEEVERAAGTGGAMQAPDEV</sequence>
<keyword evidence="3" id="KW-1185">Reference proteome</keyword>
<proteinExistence type="predicted"/>
<dbReference type="RefSeq" id="WP_276108533.1">
    <property type="nucleotide sequence ID" value="NZ_JARJBB010000004.1"/>
</dbReference>